<dbReference type="AlphaFoldDB" id="A0A915CC18"/>
<dbReference type="WBParaSite" id="PgR118_g025_t01">
    <property type="protein sequence ID" value="PgR118_g025_t01"/>
    <property type="gene ID" value="PgR118_g025"/>
</dbReference>
<name>A0A915CC18_PARUN</name>
<protein>
    <submittedName>
        <fullName evidence="2">Secreted protein</fullName>
    </submittedName>
</protein>
<evidence type="ECO:0000313" key="1">
    <source>
        <dbReference type="Proteomes" id="UP000887569"/>
    </source>
</evidence>
<dbReference type="Proteomes" id="UP000887569">
    <property type="component" value="Unplaced"/>
</dbReference>
<reference evidence="2" key="1">
    <citation type="submission" date="2022-11" db="UniProtKB">
        <authorList>
            <consortium name="WormBaseParasite"/>
        </authorList>
    </citation>
    <scope>IDENTIFICATION</scope>
</reference>
<accession>A0A915CC18</accession>
<sequence>MVPVGAGLGCRLVPVWGAVVPVGGRCCRLCRFGAGLGCRLVPVWGAVVPGLGCRLVPVWGAGWCRFGVPAGAGLGCRLVPVWGAGWCRFVVPKMMPQLAEITVQYINLR</sequence>
<evidence type="ECO:0000313" key="2">
    <source>
        <dbReference type="WBParaSite" id="PgR118_g025_t01"/>
    </source>
</evidence>
<proteinExistence type="predicted"/>
<organism evidence="1 2">
    <name type="scientific">Parascaris univalens</name>
    <name type="common">Nematode worm</name>
    <dbReference type="NCBI Taxonomy" id="6257"/>
    <lineage>
        <taxon>Eukaryota</taxon>
        <taxon>Metazoa</taxon>
        <taxon>Ecdysozoa</taxon>
        <taxon>Nematoda</taxon>
        <taxon>Chromadorea</taxon>
        <taxon>Rhabditida</taxon>
        <taxon>Spirurina</taxon>
        <taxon>Ascaridomorpha</taxon>
        <taxon>Ascaridoidea</taxon>
        <taxon>Ascarididae</taxon>
        <taxon>Parascaris</taxon>
    </lineage>
</organism>
<keyword evidence="1" id="KW-1185">Reference proteome</keyword>